<feature type="compositionally biased region" description="Polar residues" evidence="1">
    <location>
        <begin position="69"/>
        <end position="82"/>
    </location>
</feature>
<evidence type="ECO:0000313" key="2">
    <source>
        <dbReference type="EMBL" id="KAJ7718814.1"/>
    </source>
</evidence>
<name>A0AAD7HFF7_9AGAR</name>
<dbReference type="AlphaFoldDB" id="A0AAD7HFF7"/>
<reference evidence="2" key="1">
    <citation type="submission" date="2023-03" db="EMBL/GenBank/DDBJ databases">
        <title>Massive genome expansion in bonnet fungi (Mycena s.s.) driven by repeated elements and novel gene families across ecological guilds.</title>
        <authorList>
            <consortium name="Lawrence Berkeley National Laboratory"/>
            <person name="Harder C.B."/>
            <person name="Miyauchi S."/>
            <person name="Viragh M."/>
            <person name="Kuo A."/>
            <person name="Thoen E."/>
            <person name="Andreopoulos B."/>
            <person name="Lu D."/>
            <person name="Skrede I."/>
            <person name="Drula E."/>
            <person name="Henrissat B."/>
            <person name="Morin E."/>
            <person name="Kohler A."/>
            <person name="Barry K."/>
            <person name="LaButti K."/>
            <person name="Morin E."/>
            <person name="Salamov A."/>
            <person name="Lipzen A."/>
            <person name="Mereny Z."/>
            <person name="Hegedus B."/>
            <person name="Baldrian P."/>
            <person name="Stursova M."/>
            <person name="Weitz H."/>
            <person name="Taylor A."/>
            <person name="Grigoriev I.V."/>
            <person name="Nagy L.G."/>
            <person name="Martin F."/>
            <person name="Kauserud H."/>
        </authorList>
    </citation>
    <scope>NUCLEOTIDE SEQUENCE</scope>
    <source>
        <strain evidence="2">CBHHK182m</strain>
    </source>
</reference>
<sequence length="114" mass="12699">MVYARYSPMLHEEKDLRTIVKRRTAPFTPTRGFSASTYNRNSRTALAPSDDDYLELPVFSSDVTLQPSSFPSLSATSPNSGTPVPLIGKYRSDTVKTMRKSIRTCLACAHSQRP</sequence>
<keyword evidence="3" id="KW-1185">Reference proteome</keyword>
<evidence type="ECO:0000256" key="1">
    <source>
        <dbReference type="SAM" id="MobiDB-lite"/>
    </source>
</evidence>
<proteinExistence type="predicted"/>
<evidence type="ECO:0000313" key="3">
    <source>
        <dbReference type="Proteomes" id="UP001215598"/>
    </source>
</evidence>
<accession>A0AAD7HFF7</accession>
<comment type="caution">
    <text evidence="2">The sequence shown here is derived from an EMBL/GenBank/DDBJ whole genome shotgun (WGS) entry which is preliminary data.</text>
</comment>
<gene>
    <name evidence="2" type="ORF">B0H16DRAFT_1475336</name>
</gene>
<dbReference type="EMBL" id="JARKIB010000260">
    <property type="protein sequence ID" value="KAJ7718814.1"/>
    <property type="molecule type" value="Genomic_DNA"/>
</dbReference>
<organism evidence="2 3">
    <name type="scientific">Mycena metata</name>
    <dbReference type="NCBI Taxonomy" id="1033252"/>
    <lineage>
        <taxon>Eukaryota</taxon>
        <taxon>Fungi</taxon>
        <taxon>Dikarya</taxon>
        <taxon>Basidiomycota</taxon>
        <taxon>Agaricomycotina</taxon>
        <taxon>Agaricomycetes</taxon>
        <taxon>Agaricomycetidae</taxon>
        <taxon>Agaricales</taxon>
        <taxon>Marasmiineae</taxon>
        <taxon>Mycenaceae</taxon>
        <taxon>Mycena</taxon>
    </lineage>
</organism>
<dbReference type="Proteomes" id="UP001215598">
    <property type="component" value="Unassembled WGS sequence"/>
</dbReference>
<feature type="region of interest" description="Disordered" evidence="1">
    <location>
        <begin position="69"/>
        <end position="88"/>
    </location>
</feature>
<protein>
    <submittedName>
        <fullName evidence="2">Uncharacterized protein</fullName>
    </submittedName>
</protein>